<reference evidence="1 2" key="1">
    <citation type="submission" date="2018-06" db="EMBL/GenBank/DDBJ databases">
        <authorList>
            <consortium name="Pathogen Informatics"/>
            <person name="Doyle S."/>
        </authorList>
    </citation>
    <scope>NUCLEOTIDE SEQUENCE [LARGE SCALE GENOMIC DNA]</scope>
    <source>
        <strain evidence="1 2">NCTC13830</strain>
    </source>
</reference>
<evidence type="ECO:0000313" key="2">
    <source>
        <dbReference type="Proteomes" id="UP000254047"/>
    </source>
</evidence>
<organism evidence="1 2">
    <name type="scientific">Staphylococcus petrasii</name>
    <dbReference type="NCBI Taxonomy" id="1276936"/>
    <lineage>
        <taxon>Bacteria</taxon>
        <taxon>Bacillati</taxon>
        <taxon>Bacillota</taxon>
        <taxon>Bacilli</taxon>
        <taxon>Bacillales</taxon>
        <taxon>Staphylococcaceae</taxon>
        <taxon>Staphylococcus</taxon>
    </lineage>
</organism>
<dbReference type="EMBL" id="UHDO01000001">
    <property type="protein sequence ID" value="SUM43203.1"/>
    <property type="molecule type" value="Genomic_DNA"/>
</dbReference>
<evidence type="ECO:0000313" key="1">
    <source>
        <dbReference type="EMBL" id="SUM43203.1"/>
    </source>
</evidence>
<proteinExistence type="predicted"/>
<protein>
    <submittedName>
        <fullName evidence="1">Uncharacterized protein</fullName>
    </submittedName>
</protein>
<sequence length="33" mass="3912">MKQEGVYFMILDNVNPEDLFPTEKKGTFSVRYD</sequence>
<gene>
    <name evidence="1" type="ORF">NCTC13830_00729</name>
</gene>
<name>A0A380FZ20_9STAP</name>
<accession>A0A380FZ20</accession>
<dbReference type="AlphaFoldDB" id="A0A380FZ20"/>
<dbReference type="Proteomes" id="UP000254047">
    <property type="component" value="Unassembled WGS sequence"/>
</dbReference>